<comment type="caution">
    <text evidence="2">The sequence shown here is derived from an EMBL/GenBank/DDBJ whole genome shotgun (WGS) entry which is preliminary data.</text>
</comment>
<protein>
    <submittedName>
        <fullName evidence="2">Uncharacterized protein</fullName>
    </submittedName>
</protein>
<name>A0A645J530_9ZZZZ</name>
<proteinExistence type="predicted"/>
<evidence type="ECO:0000313" key="2">
    <source>
        <dbReference type="EMBL" id="MPN54573.1"/>
    </source>
</evidence>
<reference evidence="2" key="1">
    <citation type="submission" date="2019-08" db="EMBL/GenBank/DDBJ databases">
        <authorList>
            <person name="Kucharzyk K."/>
            <person name="Murdoch R.W."/>
            <person name="Higgins S."/>
            <person name="Loffler F."/>
        </authorList>
    </citation>
    <scope>NUCLEOTIDE SEQUENCE</scope>
</reference>
<evidence type="ECO:0000256" key="1">
    <source>
        <dbReference type="SAM" id="MobiDB-lite"/>
    </source>
</evidence>
<sequence length="118" mass="12647">MGVDAALHGLNAGIPQSDLLLVGGVDEVAYLRAHAGKRDAQLPQLILAPHGHGDAQLPLRHAAGSFGQKKDGLGDAPVHEPHDDDPHRHNGQHQQQQKLLKLGHLGIYGFLFHPHPCS</sequence>
<organism evidence="2">
    <name type="scientific">bioreactor metagenome</name>
    <dbReference type="NCBI Taxonomy" id="1076179"/>
    <lineage>
        <taxon>unclassified sequences</taxon>
        <taxon>metagenomes</taxon>
        <taxon>ecological metagenomes</taxon>
    </lineage>
</organism>
<gene>
    <name evidence="2" type="ORF">SDC9_202244</name>
</gene>
<feature type="region of interest" description="Disordered" evidence="1">
    <location>
        <begin position="57"/>
        <end position="98"/>
    </location>
</feature>
<accession>A0A645J530</accession>
<feature type="compositionally biased region" description="Basic and acidic residues" evidence="1">
    <location>
        <begin position="68"/>
        <end position="88"/>
    </location>
</feature>
<dbReference type="AlphaFoldDB" id="A0A645J530"/>
<dbReference type="EMBL" id="VSSQ01122929">
    <property type="protein sequence ID" value="MPN54573.1"/>
    <property type="molecule type" value="Genomic_DNA"/>
</dbReference>